<dbReference type="AlphaFoldDB" id="A0A834NLY0"/>
<dbReference type="Proteomes" id="UP000600918">
    <property type="component" value="Unassembled WGS sequence"/>
</dbReference>
<comment type="caution">
    <text evidence="2">The sequence shown here is derived from an EMBL/GenBank/DDBJ whole genome shotgun (WGS) entry which is preliminary data.</text>
</comment>
<evidence type="ECO:0000256" key="1">
    <source>
        <dbReference type="SAM" id="MobiDB-lite"/>
    </source>
</evidence>
<keyword evidence="3" id="KW-1185">Reference proteome</keyword>
<proteinExistence type="predicted"/>
<protein>
    <submittedName>
        <fullName evidence="2">Uncharacterized protein</fullName>
    </submittedName>
</protein>
<feature type="region of interest" description="Disordered" evidence="1">
    <location>
        <begin position="32"/>
        <end position="54"/>
    </location>
</feature>
<sequence>MNNEDILVYPFKCPSLYITARKTSRVRLLVEEQEQEEVEEEEEEEEEVEVKEEELQEKVEVKEEEEKRRCLEKRKDEVLLEHRRRVLLLLHKSIDGKFSIGMITLNGSSSGNSNSSKIVVVSCYNKKQKEGNKEIEMKRRKEKKKYKELSPKDEISFFPVTSKVLSQGEIKEQQHQQQQQQPTRVPQFFLYSGTVRTKREKYTSNAINISTIFQLKHSTI</sequence>
<organism evidence="2 3">
    <name type="scientific">Vespula pensylvanica</name>
    <name type="common">Western yellow jacket</name>
    <name type="synonym">Wasp</name>
    <dbReference type="NCBI Taxonomy" id="30213"/>
    <lineage>
        <taxon>Eukaryota</taxon>
        <taxon>Metazoa</taxon>
        <taxon>Ecdysozoa</taxon>
        <taxon>Arthropoda</taxon>
        <taxon>Hexapoda</taxon>
        <taxon>Insecta</taxon>
        <taxon>Pterygota</taxon>
        <taxon>Neoptera</taxon>
        <taxon>Endopterygota</taxon>
        <taxon>Hymenoptera</taxon>
        <taxon>Apocrita</taxon>
        <taxon>Aculeata</taxon>
        <taxon>Vespoidea</taxon>
        <taxon>Vespidae</taxon>
        <taxon>Vespinae</taxon>
        <taxon>Vespula</taxon>
    </lineage>
</organism>
<reference evidence="2" key="1">
    <citation type="journal article" date="2020" name="G3 (Bethesda)">
        <title>High-Quality Assemblies for Three Invasive Social Wasps from the &lt;i&gt;Vespula&lt;/i&gt; Genus.</title>
        <authorList>
            <person name="Harrop T.W.R."/>
            <person name="Guhlin J."/>
            <person name="McLaughlin G.M."/>
            <person name="Permina E."/>
            <person name="Stockwell P."/>
            <person name="Gilligan J."/>
            <person name="Le Lec M.F."/>
            <person name="Gruber M.A.M."/>
            <person name="Quinn O."/>
            <person name="Lovegrove M."/>
            <person name="Duncan E.J."/>
            <person name="Remnant E.J."/>
            <person name="Van Eeckhoven J."/>
            <person name="Graham B."/>
            <person name="Knapp R.A."/>
            <person name="Langford K.W."/>
            <person name="Kronenberg Z."/>
            <person name="Press M.O."/>
            <person name="Eacker S.M."/>
            <person name="Wilson-Rankin E.E."/>
            <person name="Purcell J."/>
            <person name="Lester P.J."/>
            <person name="Dearden P.K."/>
        </authorList>
    </citation>
    <scope>NUCLEOTIDE SEQUENCE</scope>
    <source>
        <strain evidence="2">Volc-1</strain>
    </source>
</reference>
<dbReference type="EMBL" id="JACSDY010000012">
    <property type="protein sequence ID" value="KAF7413133.1"/>
    <property type="molecule type" value="Genomic_DNA"/>
</dbReference>
<accession>A0A834NLY0</accession>
<gene>
    <name evidence="2" type="ORF">H0235_012984</name>
</gene>
<evidence type="ECO:0000313" key="3">
    <source>
        <dbReference type="Proteomes" id="UP000600918"/>
    </source>
</evidence>
<name>A0A834NLY0_VESPE</name>
<evidence type="ECO:0000313" key="2">
    <source>
        <dbReference type="EMBL" id="KAF7413133.1"/>
    </source>
</evidence>